<reference evidence="2" key="1">
    <citation type="submission" date="2011-10" db="EMBL/GenBank/DDBJ databases">
        <title>The Genome Sequence of Oxalobacter formigenes HOxBLS.</title>
        <authorList>
            <consortium name="The Broad Institute Genome Sequencing Platform"/>
            <person name="Earl A."/>
            <person name="Ward D."/>
            <person name="Feldgarden M."/>
            <person name="Gevers D."/>
            <person name="Allison M.J."/>
            <person name="Humphrey S."/>
            <person name="Young S.K."/>
            <person name="Zeng Q."/>
            <person name="Gargeya S."/>
            <person name="Fitzgerald M."/>
            <person name="Haas B."/>
            <person name="Abouelleil A."/>
            <person name="Alvarado L."/>
            <person name="Arachchi H.M."/>
            <person name="Berlin A."/>
            <person name="Brown A."/>
            <person name="Chapman S.B."/>
            <person name="Chen Z."/>
            <person name="Dunbar C."/>
            <person name="Freedman E."/>
            <person name="Gearin G."/>
            <person name="Goldberg J."/>
            <person name="Griggs A."/>
            <person name="Gujja S."/>
            <person name="Heiman D."/>
            <person name="Howarth C."/>
            <person name="Larson L."/>
            <person name="Lui A."/>
            <person name="MacDonald P.J.P."/>
            <person name="Montmayeur A."/>
            <person name="Murphy C."/>
            <person name="Neiman D."/>
            <person name="Pearson M."/>
            <person name="Priest M."/>
            <person name="Roberts A."/>
            <person name="Saif S."/>
            <person name="Shea T."/>
            <person name="Shenoy N."/>
            <person name="Sisk P."/>
            <person name="Stolte C."/>
            <person name="Sykes S."/>
            <person name="Wortman J."/>
            <person name="Nusbaum C."/>
            <person name="Birren B."/>
        </authorList>
    </citation>
    <scope>NUCLEOTIDE SEQUENCE [LARGE SCALE GENOMIC DNA]</scope>
    <source>
        <strain evidence="2">HOxBLS</strain>
    </source>
</reference>
<accession>C3X348</accession>
<dbReference type="RefSeq" id="WP_005876765.1">
    <property type="nucleotide sequence ID" value="NZ_CABMNL010000001.1"/>
</dbReference>
<keyword evidence="3" id="KW-1185">Reference proteome</keyword>
<evidence type="ECO:0000313" key="2">
    <source>
        <dbReference type="EMBL" id="EEO27634.1"/>
    </source>
</evidence>
<comment type="caution">
    <text evidence="2">The sequence shown here is derived from an EMBL/GenBank/DDBJ whole genome shotgun (WGS) entry which is preliminary data.</text>
</comment>
<dbReference type="Pfam" id="PF16075">
    <property type="entry name" value="DUF4815"/>
    <property type="match status" value="1"/>
</dbReference>
<proteinExistence type="predicted"/>
<evidence type="ECO:0000313" key="3">
    <source>
        <dbReference type="Proteomes" id="UP000003973"/>
    </source>
</evidence>
<dbReference type="AlphaFoldDB" id="C3X348"/>
<protein>
    <recommendedName>
        <fullName evidence="1">DUF4815 domain-containing protein</fullName>
    </recommendedName>
</protein>
<dbReference type="InterPro" id="IPR032096">
    <property type="entry name" value="DUF4815"/>
</dbReference>
<gene>
    <name evidence="2" type="ORF">OFAG_00787</name>
</gene>
<dbReference type="EMBL" id="ACDP02000023">
    <property type="protein sequence ID" value="EEO27634.1"/>
    <property type="molecule type" value="Genomic_DNA"/>
</dbReference>
<evidence type="ECO:0000259" key="1">
    <source>
        <dbReference type="Pfam" id="PF16075"/>
    </source>
</evidence>
<organism evidence="2 3">
    <name type="scientific">Oxalobacter paraformigenes</name>
    <dbReference type="NCBI Taxonomy" id="556268"/>
    <lineage>
        <taxon>Bacteria</taxon>
        <taxon>Pseudomonadati</taxon>
        <taxon>Pseudomonadota</taxon>
        <taxon>Betaproteobacteria</taxon>
        <taxon>Burkholderiales</taxon>
        <taxon>Oxalobacteraceae</taxon>
        <taxon>Oxalobacter</taxon>
    </lineage>
</organism>
<dbReference type="HOGENOM" id="CLU_288814_0_0_4"/>
<feature type="domain" description="DUF4815" evidence="1">
    <location>
        <begin position="9"/>
        <end position="565"/>
    </location>
</feature>
<name>C3X348_9BURK</name>
<dbReference type="Proteomes" id="UP000003973">
    <property type="component" value="Unassembled WGS sequence"/>
</dbReference>
<sequence>MAEQMPAGYFNRFRETDGYEEHLFSAGRHLQNAELNEIQSKSRNRLKNVADAVFQDGQVVRDATIVIDAETGETVCHSGAIYLRGDVRGVPEAVLTIPVKGKLTVGIRLIETVITAKEDKTLLNPAVNSRTYQKPGADRLKVTTEWGYEGDGKEGDYYPVYYVQDAQIIRQSATDSIEIALAQYDRDSAGGTYVTDGMVVSIADDTDDGRQTYVVAKGRARVHGSPVTFYADKRVEYDAQPSVRRVSGETHTAVGGTERIEVVNKPISTIEQVLVKSQKSVSMTRGLTENTSDKLPDTSVLSIVSIEGYTQGTDYRLVGNTVDWSLSGSEPSSGTTYNVEYLYWHETEPTDLDSNGFTVSGAAAGDGNIMLTYSYCVPRVDRLCLNKDGELVFIKGLASDYNAKPARISDELLGLALIYQTWDDNRYVETDGARMVPMSDLAKIQSKLDRLLVQVAQQALRLDASMRETDLKKSLFVDPLTDNDMRDAGLEQNAAICNEMLMLAIPLKCDYFTKDPDQYILSGSLVTEVEQLLKTGSMKINQYMAYVPDAVTAALDPAVDRYVETVDERTGYYGGSNTYAKNSAEMELLLSRLHDISLVLNSSSTTTTTSQYLRQIDVSFTVTGLQPHESLTVKFDGITVPTSPASITGDVNGIAAGKFTIPKNVLAGTKQVDFIGVWGSEGHALFTGSYTIVTTVKNYTIYDPLSQTFRVTERCQIGAVEIWLTAKGETPITVQIRETANGYPTNAVLAEATINTNNLTTDQFNRFTFRYPVTLSADTDYALTVLCNDSDSEIAIAQIGKADTTYHQWVTAQPYQIGVLLSSSNAVTWTAHQDMDMTFRLLRYEYSENTHTVDLGDISLPDTSDLLLLGVEETPDEVTRVDYQITAPDGTVHEIASDQTLQLPAVQKGNFGVKAVMYGNDRLSPILYPDGSIVHGNINQSGTYITRAMKAGENSRVRIIYDADLPTGSVCKVSLSVNEQYIDVPVLSTLVLDDGWIETTHEIKSVNEDFARTKIELSGNTAARPFIRNIRVMVM</sequence>
<dbReference type="eggNOG" id="ENOG502Z8AG">
    <property type="taxonomic scope" value="Bacteria"/>
</dbReference>